<proteinExistence type="predicted"/>
<dbReference type="Proteomes" id="UP000295455">
    <property type="component" value="Unassembled WGS sequence"/>
</dbReference>
<name>A0A4R1RF59_9FLAO</name>
<organism evidence="1 2">
    <name type="scientific">Mariniflexile fucanivorans</name>
    <dbReference type="NCBI Taxonomy" id="264023"/>
    <lineage>
        <taxon>Bacteria</taxon>
        <taxon>Pseudomonadati</taxon>
        <taxon>Bacteroidota</taxon>
        <taxon>Flavobacteriia</taxon>
        <taxon>Flavobacteriales</taxon>
        <taxon>Flavobacteriaceae</taxon>
        <taxon>Mariniflexile</taxon>
    </lineage>
</organism>
<dbReference type="RefSeq" id="WP_132218598.1">
    <property type="nucleotide sequence ID" value="NZ_OX156936.1"/>
</dbReference>
<gene>
    <name evidence="1" type="ORF">EV196_107248</name>
</gene>
<dbReference type="AlphaFoldDB" id="A0A4R1RF59"/>
<reference evidence="1 2" key="1">
    <citation type="submission" date="2019-03" db="EMBL/GenBank/DDBJ databases">
        <title>Genomic Encyclopedia of Type Strains, Phase IV (KMG-IV): sequencing the most valuable type-strain genomes for metagenomic binning, comparative biology and taxonomic classification.</title>
        <authorList>
            <person name="Goeker M."/>
        </authorList>
    </citation>
    <scope>NUCLEOTIDE SEQUENCE [LARGE SCALE GENOMIC DNA]</scope>
    <source>
        <strain evidence="1 2">DSM 18792</strain>
    </source>
</reference>
<evidence type="ECO:0008006" key="3">
    <source>
        <dbReference type="Google" id="ProtNLM"/>
    </source>
</evidence>
<dbReference type="EMBL" id="SLUP01000007">
    <property type="protein sequence ID" value="TCL64536.1"/>
    <property type="molecule type" value="Genomic_DNA"/>
</dbReference>
<protein>
    <recommendedName>
        <fullName evidence="3">Outer membrane protein with beta-barrel domain</fullName>
    </recommendedName>
</protein>
<comment type="caution">
    <text evidence="1">The sequence shown here is derived from an EMBL/GenBank/DDBJ whole genome shotgun (WGS) entry which is preliminary data.</text>
</comment>
<keyword evidence="2" id="KW-1185">Reference proteome</keyword>
<evidence type="ECO:0000313" key="2">
    <source>
        <dbReference type="Proteomes" id="UP000295455"/>
    </source>
</evidence>
<evidence type="ECO:0000313" key="1">
    <source>
        <dbReference type="EMBL" id="TCL64536.1"/>
    </source>
</evidence>
<sequence>MKKVTCVFIFLSMLNIYGQDTGTASVEDKVFGVEVGLFGVWGNYETKLTPLIALRTEFGLDFGFRKGVFTNNESVFAFIPSVSLEPRWYYNLKGRVKNDRPINGNTGAFLSFKTQYYPDLFVISNKDVSVNQTIGFMPKFGYRKVWNENFNYEFGIGIGRSINLDYDYWDSTAELVIRVGYVF</sequence>
<accession>A0A4R1RF59</accession>
<dbReference type="OrthoDB" id="883248at2"/>